<sequence length="139" mass="16804">MEIDNILNDKDWARNLKKYKIIEDYIFQIFQDTLRCIDGDIKFWKIPFFNTPFFENEENGNPIFSALNQQRNYIIKVIIDEEYSALTSWKSEFNSIPLDVIYMNSNYLKEIKENFKEIILNHKKIFLIQKMESKESNTK</sequence>
<dbReference type="RefSeq" id="WP_115219028.1">
    <property type="nucleotide sequence ID" value="NZ_UHIA01000004.1"/>
</dbReference>
<keyword evidence="2" id="KW-1185">Reference proteome</keyword>
<name>A0A380N2Z0_9GAMM</name>
<evidence type="ECO:0000313" key="1">
    <source>
        <dbReference type="EMBL" id="SUO98167.1"/>
    </source>
</evidence>
<protein>
    <submittedName>
        <fullName evidence="1">Uncharacterized protein</fullName>
    </submittedName>
</protein>
<dbReference type="AlphaFoldDB" id="A0A380N2Z0"/>
<organism evidence="1 2">
    <name type="scientific">Suttonella indologenes</name>
    <dbReference type="NCBI Taxonomy" id="13276"/>
    <lineage>
        <taxon>Bacteria</taxon>
        <taxon>Pseudomonadati</taxon>
        <taxon>Pseudomonadota</taxon>
        <taxon>Gammaproteobacteria</taxon>
        <taxon>Cardiobacteriales</taxon>
        <taxon>Cardiobacteriaceae</taxon>
        <taxon>Suttonella</taxon>
    </lineage>
</organism>
<evidence type="ECO:0000313" key="2">
    <source>
        <dbReference type="Proteomes" id="UP000254575"/>
    </source>
</evidence>
<dbReference type="EMBL" id="UHIA01000004">
    <property type="protein sequence ID" value="SUO98167.1"/>
    <property type="molecule type" value="Genomic_DNA"/>
</dbReference>
<proteinExistence type="predicted"/>
<gene>
    <name evidence="1" type="ORF">NCTC10717_01908</name>
</gene>
<accession>A0A380N2Z0</accession>
<dbReference type="Proteomes" id="UP000254575">
    <property type="component" value="Unassembled WGS sequence"/>
</dbReference>
<reference evidence="1 2" key="1">
    <citation type="submission" date="2018-06" db="EMBL/GenBank/DDBJ databases">
        <authorList>
            <consortium name="Pathogen Informatics"/>
            <person name="Doyle S."/>
        </authorList>
    </citation>
    <scope>NUCLEOTIDE SEQUENCE [LARGE SCALE GENOMIC DNA]</scope>
    <source>
        <strain evidence="1 2">NCTC10717</strain>
    </source>
</reference>